<comment type="cofactor">
    <cofactor evidence="6">
        <name>a divalent metal cation</name>
        <dbReference type="ChEBI" id="CHEBI:60240"/>
    </cofactor>
    <text evidence="6">Binds 2 divalent metal cations per subunit.</text>
</comment>
<evidence type="ECO:0000256" key="6">
    <source>
        <dbReference type="PIRSR" id="PIRSR001123-2"/>
    </source>
</evidence>
<dbReference type="InterPro" id="IPR011650">
    <property type="entry name" value="Peptidase_M20_dimer"/>
</dbReference>
<reference evidence="8" key="1">
    <citation type="journal article" date="2020" name="mSystems">
        <title>Genome- and Community-Level Interaction Insights into Carbon Utilization and Element Cycling Functions of Hydrothermarchaeota in Hydrothermal Sediment.</title>
        <authorList>
            <person name="Zhou Z."/>
            <person name="Liu Y."/>
            <person name="Xu W."/>
            <person name="Pan J."/>
            <person name="Luo Z.H."/>
            <person name="Li M."/>
        </authorList>
    </citation>
    <scope>NUCLEOTIDE SEQUENCE [LARGE SCALE GENOMIC DNA]</scope>
    <source>
        <strain evidence="8">SpSt-479</strain>
    </source>
</reference>
<keyword evidence="2 6" id="KW-0479">Metal-binding</keyword>
<keyword evidence="3 8" id="KW-0378">Hydrolase</keyword>
<dbReference type="EMBL" id="DSUJ01000011">
    <property type="protein sequence ID" value="HFI92374.1"/>
    <property type="molecule type" value="Genomic_DNA"/>
</dbReference>
<dbReference type="PIRSF" id="PIRSF001123">
    <property type="entry name" value="PepA_GA"/>
    <property type="match status" value="1"/>
</dbReference>
<dbReference type="AlphaFoldDB" id="A0A7V3E8L4"/>
<evidence type="ECO:0000256" key="5">
    <source>
        <dbReference type="PIRNR" id="PIRNR001123"/>
    </source>
</evidence>
<keyword evidence="4" id="KW-0862">Zinc</keyword>
<dbReference type="GO" id="GO:0046872">
    <property type="term" value="F:metal ion binding"/>
    <property type="evidence" value="ECO:0007669"/>
    <property type="project" value="UniProtKB-UniRule"/>
</dbReference>
<protein>
    <submittedName>
        <fullName evidence="8">M20/M25/M40 family metallo-hydrolase</fullName>
    </submittedName>
</protein>
<dbReference type="GO" id="GO:0004177">
    <property type="term" value="F:aminopeptidase activity"/>
    <property type="evidence" value="ECO:0007669"/>
    <property type="project" value="UniProtKB-UniRule"/>
</dbReference>
<sequence>MNPSRLIEIFLQIIKINALSGNEKPLADFIYSFLSNLGYNCEFDDSAKYTNSNTGNLICKVGTGGNFVLTAHMDTARPTENVKPIILENKITSSGDTVLGVDNREGVAVLLYTLERIAKDKIPVKDFTVAFTTCEETTLFGSKYLGLNGNIKKGFVFDSGYPPGNFIYSACGAIGFNIKVFGKASHSGIAPERGINSLLITTKAINKIPLGRIDDETTMNIGTLKSGSAVNVIPELTELVGEVRSFNLEKAEKYFQLLVKTFEEEAKSANARIEYDYYWDFKPYTINENSEVYKEIVKAITKVGLIPEPKISLGGSDANSLNANGIESVNIGIGAQNPHSNDEFVFIEDLINSAEIALELVRKE</sequence>
<dbReference type="InterPro" id="IPR002933">
    <property type="entry name" value="Peptidase_M20"/>
</dbReference>
<dbReference type="Gene3D" id="3.30.70.360">
    <property type="match status" value="1"/>
</dbReference>
<gene>
    <name evidence="8" type="ORF">ENS31_12730</name>
</gene>
<evidence type="ECO:0000256" key="4">
    <source>
        <dbReference type="ARBA" id="ARBA00022833"/>
    </source>
</evidence>
<accession>A0A7V3E8L4</accession>
<name>A0A7V3E8L4_9BACT</name>
<comment type="cofactor">
    <cofactor evidence="1">
        <name>Zn(2+)</name>
        <dbReference type="ChEBI" id="CHEBI:29105"/>
    </cofactor>
</comment>
<organism evidence="8">
    <name type="scientific">Ignavibacterium album</name>
    <dbReference type="NCBI Taxonomy" id="591197"/>
    <lineage>
        <taxon>Bacteria</taxon>
        <taxon>Pseudomonadati</taxon>
        <taxon>Ignavibacteriota</taxon>
        <taxon>Ignavibacteria</taxon>
        <taxon>Ignavibacteriales</taxon>
        <taxon>Ignavibacteriaceae</taxon>
        <taxon>Ignavibacterium</taxon>
    </lineage>
</organism>
<proteinExistence type="inferred from homology"/>
<feature type="domain" description="Peptidase M20 dimerisation" evidence="7">
    <location>
        <begin position="170"/>
        <end position="268"/>
    </location>
</feature>
<feature type="binding site" evidence="6">
    <location>
        <position position="339"/>
    </location>
    <ligand>
        <name>Zn(2+)</name>
        <dbReference type="ChEBI" id="CHEBI:29105"/>
        <label>2</label>
    </ligand>
</feature>
<dbReference type="Gene3D" id="3.40.630.10">
    <property type="entry name" value="Zn peptidases"/>
    <property type="match status" value="1"/>
</dbReference>
<evidence type="ECO:0000259" key="7">
    <source>
        <dbReference type="Pfam" id="PF07687"/>
    </source>
</evidence>
<dbReference type="Pfam" id="PF01546">
    <property type="entry name" value="Peptidase_M20"/>
    <property type="match status" value="1"/>
</dbReference>
<dbReference type="InterPro" id="IPR008007">
    <property type="entry name" value="Peptidase_M42"/>
</dbReference>
<dbReference type="SUPFAM" id="SSF55031">
    <property type="entry name" value="Bacterial exopeptidase dimerisation domain"/>
    <property type="match status" value="1"/>
</dbReference>
<dbReference type="Pfam" id="PF07687">
    <property type="entry name" value="M20_dimer"/>
    <property type="match status" value="1"/>
</dbReference>
<evidence type="ECO:0000313" key="8">
    <source>
        <dbReference type="EMBL" id="HFI92374.1"/>
    </source>
</evidence>
<dbReference type="PANTHER" id="PTHR42994:SF2">
    <property type="entry name" value="PEPTIDASE"/>
    <property type="match status" value="1"/>
</dbReference>
<dbReference type="InterPro" id="IPR036264">
    <property type="entry name" value="Bact_exopeptidase_dim_dom"/>
</dbReference>
<comment type="similarity">
    <text evidence="5">Belongs to the peptidase M42 family.</text>
</comment>
<evidence type="ECO:0000256" key="3">
    <source>
        <dbReference type="ARBA" id="ARBA00022801"/>
    </source>
</evidence>
<comment type="caution">
    <text evidence="8">The sequence shown here is derived from an EMBL/GenBank/DDBJ whole genome shotgun (WGS) entry which is preliminary data.</text>
</comment>
<dbReference type="SUPFAM" id="SSF53187">
    <property type="entry name" value="Zn-dependent exopeptidases"/>
    <property type="match status" value="1"/>
</dbReference>
<dbReference type="PANTHER" id="PTHR42994">
    <property type="entry name" value="PEPTIDASE T"/>
    <property type="match status" value="1"/>
</dbReference>
<evidence type="ECO:0000256" key="2">
    <source>
        <dbReference type="ARBA" id="ARBA00022723"/>
    </source>
</evidence>
<evidence type="ECO:0000256" key="1">
    <source>
        <dbReference type="ARBA" id="ARBA00001947"/>
    </source>
</evidence>